<feature type="domain" description="GGDEF" evidence="4">
    <location>
        <begin position="217"/>
        <end position="350"/>
    </location>
</feature>
<dbReference type="SMART" id="SM00052">
    <property type="entry name" value="EAL"/>
    <property type="match status" value="1"/>
</dbReference>
<evidence type="ECO:0000259" key="2">
    <source>
        <dbReference type="PROSITE" id="PS50112"/>
    </source>
</evidence>
<organism evidence="5 6">
    <name type="scientific">Noviherbaspirillum aridicola</name>
    <dbReference type="NCBI Taxonomy" id="2849687"/>
    <lineage>
        <taxon>Bacteria</taxon>
        <taxon>Pseudomonadati</taxon>
        <taxon>Pseudomonadota</taxon>
        <taxon>Betaproteobacteria</taxon>
        <taxon>Burkholderiales</taxon>
        <taxon>Oxalobacteraceae</taxon>
        <taxon>Noviherbaspirillum</taxon>
    </lineage>
</organism>
<dbReference type="NCBIfam" id="TIGR00229">
    <property type="entry name" value="sensory_box"/>
    <property type="match status" value="1"/>
</dbReference>
<dbReference type="Gene3D" id="3.20.20.450">
    <property type="entry name" value="EAL domain"/>
    <property type="match status" value="1"/>
</dbReference>
<dbReference type="SUPFAM" id="SSF141868">
    <property type="entry name" value="EAL domain-like"/>
    <property type="match status" value="1"/>
</dbReference>
<feature type="coiled-coil region" evidence="1">
    <location>
        <begin position="130"/>
        <end position="182"/>
    </location>
</feature>
<dbReference type="NCBIfam" id="TIGR00254">
    <property type="entry name" value="GGDEF"/>
    <property type="match status" value="1"/>
</dbReference>
<dbReference type="Gene3D" id="3.30.450.20">
    <property type="entry name" value="PAS domain"/>
    <property type="match status" value="1"/>
</dbReference>
<dbReference type="PROSITE" id="PS50883">
    <property type="entry name" value="EAL"/>
    <property type="match status" value="1"/>
</dbReference>
<dbReference type="EMBL" id="BPMK01000007">
    <property type="protein sequence ID" value="GIZ51755.1"/>
    <property type="molecule type" value="Genomic_DNA"/>
</dbReference>
<dbReference type="SMART" id="SM00267">
    <property type="entry name" value="GGDEF"/>
    <property type="match status" value="1"/>
</dbReference>
<dbReference type="Pfam" id="PF00990">
    <property type="entry name" value="GGDEF"/>
    <property type="match status" value="1"/>
</dbReference>
<evidence type="ECO:0000313" key="5">
    <source>
        <dbReference type="EMBL" id="GIZ51755.1"/>
    </source>
</evidence>
<dbReference type="Gene3D" id="3.30.70.270">
    <property type="match status" value="1"/>
</dbReference>
<name>A0ABQ4Q4L5_9BURK</name>
<keyword evidence="1" id="KW-0175">Coiled coil</keyword>
<protein>
    <recommendedName>
        <fullName evidence="7">PAS domain S-box-containing protein/diguanylate cyclase (GGDEF)-like protein</fullName>
    </recommendedName>
</protein>
<dbReference type="InterPro" id="IPR029787">
    <property type="entry name" value="Nucleotide_cyclase"/>
</dbReference>
<dbReference type="InterPro" id="IPR035965">
    <property type="entry name" value="PAS-like_dom_sf"/>
</dbReference>
<dbReference type="InterPro" id="IPR052155">
    <property type="entry name" value="Biofilm_reg_signaling"/>
</dbReference>
<accession>A0ABQ4Q4L5</accession>
<evidence type="ECO:0000259" key="3">
    <source>
        <dbReference type="PROSITE" id="PS50883"/>
    </source>
</evidence>
<dbReference type="CDD" id="cd01948">
    <property type="entry name" value="EAL"/>
    <property type="match status" value="1"/>
</dbReference>
<dbReference type="Pfam" id="PF13426">
    <property type="entry name" value="PAS_9"/>
    <property type="match status" value="1"/>
</dbReference>
<dbReference type="RefSeq" id="WP_220807924.1">
    <property type="nucleotide sequence ID" value="NZ_BPMK01000007.1"/>
</dbReference>
<feature type="domain" description="EAL" evidence="3">
    <location>
        <begin position="359"/>
        <end position="613"/>
    </location>
</feature>
<dbReference type="InterPro" id="IPR035919">
    <property type="entry name" value="EAL_sf"/>
</dbReference>
<dbReference type="PANTHER" id="PTHR44757:SF2">
    <property type="entry name" value="BIOFILM ARCHITECTURE MAINTENANCE PROTEIN MBAA"/>
    <property type="match status" value="1"/>
</dbReference>
<dbReference type="PANTHER" id="PTHR44757">
    <property type="entry name" value="DIGUANYLATE CYCLASE DGCP"/>
    <property type="match status" value="1"/>
</dbReference>
<evidence type="ECO:0000313" key="6">
    <source>
        <dbReference type="Proteomes" id="UP000887222"/>
    </source>
</evidence>
<dbReference type="PROSITE" id="PS50887">
    <property type="entry name" value="GGDEF"/>
    <property type="match status" value="1"/>
</dbReference>
<evidence type="ECO:0008006" key="7">
    <source>
        <dbReference type="Google" id="ProtNLM"/>
    </source>
</evidence>
<evidence type="ECO:0000256" key="1">
    <source>
        <dbReference type="SAM" id="Coils"/>
    </source>
</evidence>
<dbReference type="SUPFAM" id="SSF55073">
    <property type="entry name" value="Nucleotide cyclase"/>
    <property type="match status" value="1"/>
</dbReference>
<dbReference type="InterPro" id="IPR000160">
    <property type="entry name" value="GGDEF_dom"/>
</dbReference>
<dbReference type="SUPFAM" id="SSF55785">
    <property type="entry name" value="PYP-like sensor domain (PAS domain)"/>
    <property type="match status" value="1"/>
</dbReference>
<dbReference type="Proteomes" id="UP000887222">
    <property type="component" value="Unassembled WGS sequence"/>
</dbReference>
<feature type="domain" description="PAS" evidence="2">
    <location>
        <begin position="37"/>
        <end position="72"/>
    </location>
</feature>
<keyword evidence="6" id="KW-1185">Reference proteome</keyword>
<dbReference type="InterPro" id="IPR043128">
    <property type="entry name" value="Rev_trsase/Diguanyl_cyclase"/>
</dbReference>
<proteinExistence type="predicted"/>
<reference evidence="5 6" key="1">
    <citation type="journal article" date="2022" name="Int. J. Syst. Evol. Microbiol.">
        <title>Noviherbaspirillum aridicola sp. nov., isolated from an arid soil in Pakistan.</title>
        <authorList>
            <person name="Khan I.U."/>
            <person name="Saqib M."/>
            <person name="Amin A."/>
            <person name="Hussain F."/>
            <person name="Li L."/>
            <person name="Liu Y.H."/>
            <person name="Fang B.Z."/>
            <person name="Ahmed I."/>
            <person name="Li W.J."/>
        </authorList>
    </citation>
    <scope>NUCLEOTIDE SEQUENCE [LARGE SCALE GENOMIC DNA]</scope>
    <source>
        <strain evidence="5 6">NCCP-691</strain>
    </source>
</reference>
<gene>
    <name evidence="5" type="ORF">NCCP691_17690</name>
</gene>
<sequence>MRSPLPATPVMESVSLDIYRRVFFSSPEFISISRLCDARYVDVNPGFEAFTGLRRDEVIGRSALALGIWPDEGTRDLMLASLEQQGRLHLFPTHLRKRGGELCEVELSASVARIEGEAFLICVVRDVTERRRSEDELRLYRDRLEYLIEERTSALRRSNAELRQTNLRLEEAHQRLLDTEKRLRHMALHDLLTGLPNRALLQDRVTQAISQARRDGKRAAILFIDLDHFKHVNDSLGHLVGDRLLQIVAGRLEQCVRRGDTVARLGGDEFVMCLGGLDDGGGAAVVAQKILAALDASTVVEGHELHVTGSIGIGLYPDDGPHAEALLQAADTAMYHAKSRGRNSFSFFTPALNEAVQQRLTIESQLHQALPRGELRLHYQPQVDLRNGRIVSAEVLLRWQQPQRGMIAPNEFIPVAEDTGLILRIGEWVLREACAQLGRWRHEGHRELSLAVNLSARQVLQPGFAATVAGIIAQAGVPASSLVLEITESVLMQPSEDNLALLHALTDLGLKLSLDDFGTGYSSLSYLKRFPISELKIDRSFVDGIEQDENDRAIAATVIAMARGLRLTVMAEGVETAGQEAYLRANGCGLAQGYRYGRPMPADDFAALLARQAAESVSRR</sequence>
<evidence type="ECO:0000259" key="4">
    <source>
        <dbReference type="PROSITE" id="PS50887"/>
    </source>
</evidence>
<dbReference type="PROSITE" id="PS50112">
    <property type="entry name" value="PAS"/>
    <property type="match status" value="1"/>
</dbReference>
<dbReference type="InterPro" id="IPR000014">
    <property type="entry name" value="PAS"/>
</dbReference>
<dbReference type="CDD" id="cd00130">
    <property type="entry name" value="PAS"/>
    <property type="match status" value="1"/>
</dbReference>
<dbReference type="InterPro" id="IPR001633">
    <property type="entry name" value="EAL_dom"/>
</dbReference>
<dbReference type="Pfam" id="PF00563">
    <property type="entry name" value="EAL"/>
    <property type="match status" value="1"/>
</dbReference>
<dbReference type="CDD" id="cd01949">
    <property type="entry name" value="GGDEF"/>
    <property type="match status" value="1"/>
</dbReference>
<comment type="caution">
    <text evidence="5">The sequence shown here is derived from an EMBL/GenBank/DDBJ whole genome shotgun (WGS) entry which is preliminary data.</text>
</comment>